<evidence type="ECO:0000313" key="3">
    <source>
        <dbReference type="Proteomes" id="UP000006591"/>
    </source>
</evidence>
<dbReference type="HOGENOM" id="CLU_080563_0_0_1"/>
<name>A0A0E0I7W3_ORYNI</name>
<organism evidence="2">
    <name type="scientific">Oryza nivara</name>
    <name type="common">Indian wild rice</name>
    <name type="synonym">Oryza sativa f. spontanea</name>
    <dbReference type="NCBI Taxonomy" id="4536"/>
    <lineage>
        <taxon>Eukaryota</taxon>
        <taxon>Viridiplantae</taxon>
        <taxon>Streptophyta</taxon>
        <taxon>Embryophyta</taxon>
        <taxon>Tracheophyta</taxon>
        <taxon>Spermatophyta</taxon>
        <taxon>Magnoliopsida</taxon>
        <taxon>Liliopsida</taxon>
        <taxon>Poales</taxon>
        <taxon>Poaceae</taxon>
        <taxon>BOP clade</taxon>
        <taxon>Oryzoideae</taxon>
        <taxon>Oryzeae</taxon>
        <taxon>Oryzinae</taxon>
        <taxon>Oryza</taxon>
    </lineage>
</organism>
<dbReference type="Proteomes" id="UP000006591">
    <property type="component" value="Chromosome 8"/>
</dbReference>
<evidence type="ECO:0000256" key="1">
    <source>
        <dbReference type="SAM" id="MobiDB-lite"/>
    </source>
</evidence>
<dbReference type="AlphaFoldDB" id="A0A0E0I7W3"/>
<keyword evidence="3" id="KW-1185">Reference proteome</keyword>
<reference evidence="2" key="1">
    <citation type="submission" date="2015-04" db="UniProtKB">
        <authorList>
            <consortium name="EnsemblPlants"/>
        </authorList>
    </citation>
    <scope>IDENTIFICATION</scope>
    <source>
        <strain evidence="2">SL10</strain>
    </source>
</reference>
<reference evidence="2" key="2">
    <citation type="submission" date="2018-04" db="EMBL/GenBank/DDBJ databases">
        <title>OnivRS2 (Oryza nivara Reference Sequence Version 2).</title>
        <authorList>
            <person name="Zhang J."/>
            <person name="Kudrna D."/>
            <person name="Lee S."/>
            <person name="Talag J."/>
            <person name="Rajasekar S."/>
            <person name="Welchert J."/>
            <person name="Hsing Y.-I."/>
            <person name="Wing R.A."/>
        </authorList>
    </citation>
    <scope>NUCLEOTIDE SEQUENCE [LARGE SCALE GENOMIC DNA]</scope>
    <source>
        <strain evidence="2">SL10</strain>
    </source>
</reference>
<feature type="region of interest" description="Disordered" evidence="1">
    <location>
        <begin position="194"/>
        <end position="227"/>
    </location>
</feature>
<feature type="compositionally biased region" description="Basic residues" evidence="1">
    <location>
        <begin position="210"/>
        <end position="226"/>
    </location>
</feature>
<evidence type="ECO:0000313" key="2">
    <source>
        <dbReference type="EnsemblPlants" id="ONIVA08G04820.1"/>
    </source>
</evidence>
<protein>
    <submittedName>
        <fullName evidence="2">Uncharacterized protein</fullName>
    </submittedName>
</protein>
<proteinExistence type="predicted"/>
<accession>A0A0E0I7W3</accession>
<dbReference type="Gramene" id="ONIVA08G04820.1">
    <property type="protein sequence ID" value="ONIVA08G04820.1"/>
    <property type="gene ID" value="ONIVA08G04820"/>
</dbReference>
<sequence>MVLYKQLTTSNGIRLLDTKIKKFMDKILTMQEHRTKVANRRAQRDETTWFARCASLLSLALAMVVAPARSRLKPGDNNEEDLVLTVAPLRSVDASLSPPQKPAVADTGTKPTVGVTPDALPHNYFSQLPSPTTRASLLPPLLGVTASSSPATLARLLASHKTVRLTVPPRRKKSRAPASLSLPSLSHALPLFSHAQEEAGSGEGRERTAARRKRAREKGGSGRRPRWPAPALLLLSSLRQPRLPARAVACPAAGDVPAGAAGAAATMMKSAAGGVSGGGGGSFWAASSWRRAAAGSWLGCA</sequence>
<dbReference type="EnsemblPlants" id="ONIVA08G04820.1">
    <property type="protein sequence ID" value="ONIVA08G04820.1"/>
    <property type="gene ID" value="ONIVA08G04820"/>
</dbReference>